<dbReference type="GO" id="GO:0046872">
    <property type="term" value="F:metal ion binding"/>
    <property type="evidence" value="ECO:0007669"/>
    <property type="project" value="UniProtKB-KW"/>
</dbReference>
<keyword evidence="5" id="KW-1185">Reference proteome</keyword>
<evidence type="ECO:0000256" key="1">
    <source>
        <dbReference type="ARBA" id="ARBA00006333"/>
    </source>
</evidence>
<keyword evidence="2" id="KW-0479">Metal-binding</keyword>
<evidence type="ECO:0000313" key="5">
    <source>
        <dbReference type="Proteomes" id="UP000332933"/>
    </source>
</evidence>
<dbReference type="PANTHER" id="PTHR35201:SF4">
    <property type="entry name" value="BETA-PINACENE SYNTHASE-RELATED"/>
    <property type="match status" value="1"/>
</dbReference>
<dbReference type="SUPFAM" id="SSF48576">
    <property type="entry name" value="Terpenoid synthases"/>
    <property type="match status" value="1"/>
</dbReference>
<proteinExistence type="inferred from homology"/>
<dbReference type="InterPro" id="IPR034686">
    <property type="entry name" value="Terpene_cyclase-like_2"/>
</dbReference>
<dbReference type="Proteomes" id="UP000332933">
    <property type="component" value="Unassembled WGS sequence"/>
</dbReference>
<dbReference type="GO" id="GO:0010333">
    <property type="term" value="F:terpene synthase activity"/>
    <property type="evidence" value="ECO:0007669"/>
    <property type="project" value="InterPro"/>
</dbReference>
<dbReference type="EC" id="4.2.3.-" evidence="2"/>
<dbReference type="Gene3D" id="1.10.600.10">
    <property type="entry name" value="Farnesyl Diphosphate Synthase"/>
    <property type="match status" value="1"/>
</dbReference>
<dbReference type="EMBL" id="VJMH01000051">
    <property type="protein sequence ID" value="KAF0719740.1"/>
    <property type="molecule type" value="Genomic_DNA"/>
</dbReference>
<dbReference type="AlphaFoldDB" id="A0A485K8K8"/>
<protein>
    <recommendedName>
        <fullName evidence="2">Terpene synthase</fullName>
        <ecNumber evidence="2">4.2.3.-</ecNumber>
    </recommendedName>
</protein>
<comment type="similarity">
    <text evidence="1 2">Belongs to the terpene synthase family.</text>
</comment>
<keyword evidence="2" id="KW-0460">Magnesium</keyword>
<evidence type="ECO:0000313" key="3">
    <source>
        <dbReference type="EMBL" id="KAF0719740.1"/>
    </source>
</evidence>
<comment type="cofactor">
    <cofactor evidence="2">
        <name>Mg(2+)</name>
        <dbReference type="ChEBI" id="CHEBI:18420"/>
    </cofactor>
</comment>
<accession>A0A485K8K8</accession>
<dbReference type="InterPro" id="IPR008949">
    <property type="entry name" value="Isoprenoid_synthase_dom_sf"/>
</dbReference>
<dbReference type="OrthoDB" id="2861623at2759"/>
<name>A0A485K8K8_9STRA</name>
<dbReference type="EMBL" id="CAADRA010000051">
    <property type="protein sequence ID" value="VFT78036.1"/>
    <property type="molecule type" value="Genomic_DNA"/>
</dbReference>
<sequence length="405" mass="45765">MCALVTQPNEKSIATFDIANSHSSYVYEFAMLSNEGEVGHSFNCISLVKLAMSPIKMVLPQESMMEVVQVVPALYAPEVITFTYPSYWATPEPYLESDALSLESNMREWLAPVLTTPALNKRFLGANIAGHGGHARVIGGRSGNYDGAVLITKFVALFTMWDDFIETTADPAPHVALIKRVADGFRDPQAQGFLALWQDYVDFASSLHQGSSYDRFHRALYDWLDSILDEVTMTHDDMNNLDKLWHVRKTSMSTYLLLAHLEVVSRVSLPDSLLQSDEMQQIFEYLAVDHRLFNELVSLPKDILGQEAGNILYVTMQIKKWDLQTALNDALKQHQACVAGVDGLQKKLEEKTIGTLKDDLGRFLNFSRHLFLGAQEWHANAKRYSKVQIVDHKNQTVYKFRVQQG</sequence>
<dbReference type="PANTHER" id="PTHR35201">
    <property type="entry name" value="TERPENE SYNTHASE"/>
    <property type="match status" value="1"/>
</dbReference>
<gene>
    <name evidence="4" type="primary">Aste57867_812</name>
    <name evidence="3" type="ORF">As57867_000811</name>
    <name evidence="4" type="ORF">ASTE57867_812</name>
</gene>
<organism evidence="4 5">
    <name type="scientific">Aphanomyces stellatus</name>
    <dbReference type="NCBI Taxonomy" id="120398"/>
    <lineage>
        <taxon>Eukaryota</taxon>
        <taxon>Sar</taxon>
        <taxon>Stramenopiles</taxon>
        <taxon>Oomycota</taxon>
        <taxon>Saprolegniomycetes</taxon>
        <taxon>Saprolegniales</taxon>
        <taxon>Verrucalvaceae</taxon>
        <taxon>Aphanomyces</taxon>
    </lineage>
</organism>
<evidence type="ECO:0000313" key="4">
    <source>
        <dbReference type="EMBL" id="VFT78036.1"/>
    </source>
</evidence>
<reference evidence="4 5" key="1">
    <citation type="submission" date="2019-03" db="EMBL/GenBank/DDBJ databases">
        <authorList>
            <person name="Gaulin E."/>
            <person name="Dumas B."/>
        </authorList>
    </citation>
    <scope>NUCLEOTIDE SEQUENCE [LARGE SCALE GENOMIC DNA]</scope>
    <source>
        <strain evidence="4">CBS 568.67</strain>
    </source>
</reference>
<dbReference type="GO" id="GO:0008299">
    <property type="term" value="P:isoprenoid biosynthetic process"/>
    <property type="evidence" value="ECO:0007669"/>
    <property type="project" value="UniProtKB-ARBA"/>
</dbReference>
<dbReference type="Pfam" id="PF19086">
    <property type="entry name" value="Terpene_syn_C_2"/>
    <property type="match status" value="1"/>
</dbReference>
<evidence type="ECO:0000256" key="2">
    <source>
        <dbReference type="RuleBase" id="RU366034"/>
    </source>
</evidence>
<keyword evidence="2" id="KW-0456">Lyase</keyword>
<reference evidence="3" key="2">
    <citation type="submission" date="2019-06" db="EMBL/GenBank/DDBJ databases">
        <title>Genomics analysis of Aphanomyces spp. identifies a new class of oomycete effector associated with host adaptation.</title>
        <authorList>
            <person name="Gaulin E."/>
        </authorList>
    </citation>
    <scope>NUCLEOTIDE SEQUENCE</scope>
    <source>
        <strain evidence="3">CBS 578.67</strain>
    </source>
</reference>